<dbReference type="EMBL" id="UINC01121513">
    <property type="protein sequence ID" value="SVC96736.1"/>
    <property type="molecule type" value="Genomic_DNA"/>
</dbReference>
<accession>A0A382RGH7</accession>
<dbReference type="SUPFAM" id="SSF51197">
    <property type="entry name" value="Clavaminate synthase-like"/>
    <property type="match status" value="1"/>
</dbReference>
<evidence type="ECO:0000313" key="1">
    <source>
        <dbReference type="EMBL" id="SVC96736.1"/>
    </source>
</evidence>
<dbReference type="Pfam" id="PF05721">
    <property type="entry name" value="PhyH"/>
    <property type="match status" value="1"/>
</dbReference>
<organism evidence="1">
    <name type="scientific">marine metagenome</name>
    <dbReference type="NCBI Taxonomy" id="408172"/>
    <lineage>
        <taxon>unclassified sequences</taxon>
        <taxon>metagenomes</taxon>
        <taxon>ecological metagenomes</taxon>
    </lineage>
</organism>
<dbReference type="InterPro" id="IPR008775">
    <property type="entry name" value="Phytyl_CoA_dOase-like"/>
</dbReference>
<dbReference type="Gene3D" id="2.60.120.620">
    <property type="entry name" value="q2cbj1_9rhob like domain"/>
    <property type="match status" value="1"/>
</dbReference>
<protein>
    <recommendedName>
        <fullName evidence="2">Phytanoyl-CoA dioxygenase</fullName>
    </recommendedName>
</protein>
<sequence length="218" mass="24844">VLTPDQRTFYDQTGYVHLPAALPVELLTMAESVLRRWQNGIIAQWLEAGLVEDAGEQVGFSQRLHQLWIRAGKPRYSRSPRRDLVGKQMYQILTHPVLLDIAADLLGTQSISVHGIFNARPKLPDQKWTDPPWHQDAQYYRDAENTHVVSMWFPLQRVTEHNSCLQVAAGHQQGVLHEGVDDEETGFRGLAPEIRQELTGTSIEMDRRDLLCFGQKTP</sequence>
<dbReference type="PANTHER" id="PTHR20883:SF14">
    <property type="entry name" value="PHYTANOYL-COA DIOXYGENASE"/>
    <property type="match status" value="1"/>
</dbReference>
<feature type="non-terminal residue" evidence="1">
    <location>
        <position position="1"/>
    </location>
</feature>
<reference evidence="1" key="1">
    <citation type="submission" date="2018-05" db="EMBL/GenBank/DDBJ databases">
        <authorList>
            <person name="Lanie J.A."/>
            <person name="Ng W.-L."/>
            <person name="Kazmierczak K.M."/>
            <person name="Andrzejewski T.M."/>
            <person name="Davidsen T.M."/>
            <person name="Wayne K.J."/>
            <person name="Tettelin H."/>
            <person name="Glass J.I."/>
            <person name="Rusch D."/>
            <person name="Podicherti R."/>
            <person name="Tsui H.-C.T."/>
            <person name="Winkler M.E."/>
        </authorList>
    </citation>
    <scope>NUCLEOTIDE SEQUENCE</scope>
</reference>
<name>A0A382RGH7_9ZZZZ</name>
<gene>
    <name evidence="1" type="ORF">METZ01_LOCUS349590</name>
</gene>
<feature type="non-terminal residue" evidence="1">
    <location>
        <position position="218"/>
    </location>
</feature>
<dbReference type="AlphaFoldDB" id="A0A382RGH7"/>
<evidence type="ECO:0008006" key="2">
    <source>
        <dbReference type="Google" id="ProtNLM"/>
    </source>
</evidence>
<proteinExistence type="predicted"/>
<dbReference type="PANTHER" id="PTHR20883">
    <property type="entry name" value="PHYTANOYL-COA DIOXYGENASE DOMAIN CONTAINING 1"/>
    <property type="match status" value="1"/>
</dbReference>